<accession>A0ABR8S4M7</accession>
<protein>
    <submittedName>
        <fullName evidence="2">SRPBCC family protein</fullName>
    </submittedName>
</protein>
<comment type="caution">
    <text evidence="2">The sequence shown here is derived from an EMBL/GenBank/DDBJ whole genome shotgun (WGS) entry which is preliminary data.</text>
</comment>
<name>A0ABR8S4M7_9MICO</name>
<dbReference type="Proteomes" id="UP000648352">
    <property type="component" value="Unassembled WGS sequence"/>
</dbReference>
<evidence type="ECO:0000313" key="2">
    <source>
        <dbReference type="EMBL" id="MBD7958432.1"/>
    </source>
</evidence>
<dbReference type="InterPro" id="IPR019587">
    <property type="entry name" value="Polyketide_cyclase/dehydratase"/>
</dbReference>
<proteinExistence type="predicted"/>
<feature type="compositionally biased region" description="Low complexity" evidence="1">
    <location>
        <begin position="163"/>
        <end position="195"/>
    </location>
</feature>
<gene>
    <name evidence="2" type="ORF">H9651_12340</name>
</gene>
<dbReference type="SUPFAM" id="SSF55961">
    <property type="entry name" value="Bet v1-like"/>
    <property type="match status" value="1"/>
</dbReference>
<organism evidence="2 3">
    <name type="scientific">Microbacterium pullorum</name>
    <dbReference type="NCBI Taxonomy" id="2762236"/>
    <lineage>
        <taxon>Bacteria</taxon>
        <taxon>Bacillati</taxon>
        <taxon>Actinomycetota</taxon>
        <taxon>Actinomycetes</taxon>
        <taxon>Micrococcales</taxon>
        <taxon>Microbacteriaceae</taxon>
        <taxon>Microbacterium</taxon>
    </lineage>
</organism>
<dbReference type="RefSeq" id="WP_191719631.1">
    <property type="nucleotide sequence ID" value="NZ_JACSQP010000008.1"/>
</dbReference>
<sequence>MAGGIARVMRCTPDDVFATLADGWLYPVWVVGAARMRAVSPEWPQQGSALHHSLGLWPVLIDDTTEIVSWSPPRRVRLRAQAGPFGRAVVVIDVREHAEGCVVRMGEEPVAGAARLLPRVLWAPLLRARNRETLRRLGFLAEGRRRERDAGEQTARDEVPETQPADADAQAQADVHAATDAAADAGAPPAGDRSA</sequence>
<keyword evidence="3" id="KW-1185">Reference proteome</keyword>
<feature type="region of interest" description="Disordered" evidence="1">
    <location>
        <begin position="144"/>
        <end position="195"/>
    </location>
</feature>
<reference evidence="2 3" key="1">
    <citation type="submission" date="2020-08" db="EMBL/GenBank/DDBJ databases">
        <title>A Genomic Blueprint of the Chicken Gut Microbiome.</title>
        <authorList>
            <person name="Gilroy R."/>
            <person name="Ravi A."/>
            <person name="Getino M."/>
            <person name="Pursley I."/>
            <person name="Horton D.L."/>
            <person name="Alikhan N.-F."/>
            <person name="Baker D."/>
            <person name="Gharbi K."/>
            <person name="Hall N."/>
            <person name="Watson M."/>
            <person name="Adriaenssens E.M."/>
            <person name="Foster-Nyarko E."/>
            <person name="Jarju S."/>
            <person name="Secka A."/>
            <person name="Antonio M."/>
            <person name="Oren A."/>
            <person name="Chaudhuri R."/>
            <person name="La Ragione R.M."/>
            <person name="Hildebrand F."/>
            <person name="Pallen M.J."/>
        </authorList>
    </citation>
    <scope>NUCLEOTIDE SEQUENCE [LARGE SCALE GENOMIC DNA]</scope>
    <source>
        <strain evidence="2 3">Sa4CUA7</strain>
    </source>
</reference>
<evidence type="ECO:0000256" key="1">
    <source>
        <dbReference type="SAM" id="MobiDB-lite"/>
    </source>
</evidence>
<dbReference type="InterPro" id="IPR023393">
    <property type="entry name" value="START-like_dom_sf"/>
</dbReference>
<dbReference type="Pfam" id="PF10604">
    <property type="entry name" value="Polyketide_cyc2"/>
    <property type="match status" value="1"/>
</dbReference>
<evidence type="ECO:0000313" key="3">
    <source>
        <dbReference type="Proteomes" id="UP000648352"/>
    </source>
</evidence>
<dbReference type="EMBL" id="JACSQP010000008">
    <property type="protein sequence ID" value="MBD7958432.1"/>
    <property type="molecule type" value="Genomic_DNA"/>
</dbReference>
<feature type="compositionally biased region" description="Basic and acidic residues" evidence="1">
    <location>
        <begin position="144"/>
        <end position="159"/>
    </location>
</feature>
<dbReference type="Gene3D" id="3.30.530.20">
    <property type="match status" value="1"/>
</dbReference>